<dbReference type="STRING" id="1224947.SAMN05216480_10338"/>
<gene>
    <name evidence="1" type="ORF">SAMN05216480_10338</name>
</gene>
<protein>
    <submittedName>
        <fullName evidence="1">Uncharacterized protein</fullName>
    </submittedName>
</protein>
<keyword evidence="2" id="KW-1185">Reference proteome</keyword>
<evidence type="ECO:0000313" key="1">
    <source>
        <dbReference type="EMBL" id="SFU42057.1"/>
    </source>
</evidence>
<accession>A0A1I7G0W4</accession>
<name>A0A1I7G0W4_9FLAO</name>
<dbReference type="OrthoDB" id="6400497at2"/>
<organism evidence="1 2">
    <name type="scientific">Pustulibacterium marinum</name>
    <dbReference type="NCBI Taxonomy" id="1224947"/>
    <lineage>
        <taxon>Bacteria</taxon>
        <taxon>Pseudomonadati</taxon>
        <taxon>Bacteroidota</taxon>
        <taxon>Flavobacteriia</taxon>
        <taxon>Flavobacteriales</taxon>
        <taxon>Flavobacteriaceae</taxon>
        <taxon>Pustulibacterium</taxon>
    </lineage>
</organism>
<dbReference type="Proteomes" id="UP000199138">
    <property type="component" value="Unassembled WGS sequence"/>
</dbReference>
<evidence type="ECO:0000313" key="2">
    <source>
        <dbReference type="Proteomes" id="UP000199138"/>
    </source>
</evidence>
<dbReference type="AlphaFoldDB" id="A0A1I7G0W4"/>
<proteinExistence type="predicted"/>
<dbReference type="RefSeq" id="WP_093024145.1">
    <property type="nucleotide sequence ID" value="NZ_FPBK01000003.1"/>
</dbReference>
<sequence length="160" mass="18858">MRTEHLIELKKLNIIKHLLIQEDESTLSIFKELFEIEITEKNNFIKNIEKQIESNSFLNALNDINIIIREVSSSIFKNPCPEMALELIPTGEDKIRFCKVCKKNVYIVENEKELEQRKKLGQCVRINLSKFIPNKEHKKNFKACYDNIEEINNDYDGLPM</sequence>
<reference evidence="1 2" key="1">
    <citation type="submission" date="2016-10" db="EMBL/GenBank/DDBJ databases">
        <authorList>
            <person name="de Groot N.N."/>
        </authorList>
    </citation>
    <scope>NUCLEOTIDE SEQUENCE [LARGE SCALE GENOMIC DNA]</scope>
    <source>
        <strain evidence="1 2">CGMCC 1.12333</strain>
    </source>
</reference>
<dbReference type="EMBL" id="FPBK01000003">
    <property type="protein sequence ID" value="SFU42057.1"/>
    <property type="molecule type" value="Genomic_DNA"/>
</dbReference>